<dbReference type="Pfam" id="PF02518">
    <property type="entry name" value="HATPase_c"/>
    <property type="match status" value="1"/>
</dbReference>
<evidence type="ECO:0000256" key="6">
    <source>
        <dbReference type="SAM" id="MobiDB-lite"/>
    </source>
</evidence>
<dbReference type="PANTHER" id="PTHR45436">
    <property type="entry name" value="SENSOR HISTIDINE KINASE YKOH"/>
    <property type="match status" value="1"/>
</dbReference>
<accession>A0AB39PKR8</accession>
<dbReference type="GO" id="GO:0005886">
    <property type="term" value="C:plasma membrane"/>
    <property type="evidence" value="ECO:0007669"/>
    <property type="project" value="TreeGrafter"/>
</dbReference>
<dbReference type="GO" id="GO:0000160">
    <property type="term" value="P:phosphorelay signal transduction system"/>
    <property type="evidence" value="ECO:0007669"/>
    <property type="project" value="TreeGrafter"/>
</dbReference>
<keyword evidence="3" id="KW-0597">Phosphoprotein</keyword>
<evidence type="ECO:0000256" key="5">
    <source>
        <dbReference type="ARBA" id="ARBA00022777"/>
    </source>
</evidence>
<dbReference type="InterPro" id="IPR036890">
    <property type="entry name" value="HATPase_C_sf"/>
</dbReference>
<gene>
    <name evidence="9" type="ORF">AB5J56_35310</name>
</gene>
<feature type="compositionally biased region" description="Low complexity" evidence="6">
    <location>
        <begin position="814"/>
        <end position="849"/>
    </location>
</feature>
<feature type="region of interest" description="Disordered" evidence="6">
    <location>
        <begin position="1"/>
        <end position="23"/>
    </location>
</feature>
<dbReference type="Gene3D" id="3.30.565.10">
    <property type="entry name" value="Histidine kinase-like ATPase, C-terminal domain"/>
    <property type="match status" value="1"/>
</dbReference>
<feature type="compositionally biased region" description="Low complexity" evidence="6">
    <location>
        <begin position="1"/>
        <end position="12"/>
    </location>
</feature>
<dbReference type="RefSeq" id="WP_369238855.1">
    <property type="nucleotide sequence ID" value="NZ_CP163435.1"/>
</dbReference>
<feature type="compositionally biased region" description="Basic and acidic residues" evidence="6">
    <location>
        <begin position="786"/>
        <end position="813"/>
    </location>
</feature>
<name>A0AB39PKR8_9ACTN</name>
<reference evidence="9" key="1">
    <citation type="submission" date="2024-07" db="EMBL/GenBank/DDBJ databases">
        <authorList>
            <person name="Yu S.T."/>
        </authorList>
    </citation>
    <scope>NUCLEOTIDE SEQUENCE</scope>
    <source>
        <strain evidence="9">R21</strain>
    </source>
</reference>
<dbReference type="AlphaFoldDB" id="A0AB39PKR8"/>
<dbReference type="EMBL" id="CP163435">
    <property type="protein sequence ID" value="XDQ29648.1"/>
    <property type="molecule type" value="Genomic_DNA"/>
</dbReference>
<dbReference type="InterPro" id="IPR050428">
    <property type="entry name" value="TCS_sensor_his_kinase"/>
</dbReference>
<sequence>MDVTPKAATGRKPGARGGTGRTAPRTIRTRLLRILILALAVLLALLGTAAAEQIAAYRNAAATADNARLEITLQGLVHELQKERGLTTGYVGGVRQFSSKLPAQRKATDGARKELDRALRGRDDAAADSVRESLDRLKGLVGIRRDADDGTGVVKDTFDYFTTTITVLDRLGLGLDDVHDGTLRDAYQALQVLGNSKEFMGEERAIVLGSVRAGRFRGDDYSRFMEIRAGRLAALDAFPRSASDAQERRLDAALTTPDAEHALSYEEIAVGGGGRLSSRGIQPMAWWTSMTSTINGLRDVQISLGADVENRAAELESSAQRDLLLFVLLALGTVAALGALALDCVRSVSTPLTDLAQQARDVAGARLPQAVARVQAASSGESPEPPASLAVTDKAGAEVREVAEAFDRVQRAAFDLATEQAVLRRNATDSLVSLGRRNQNLVRRQISFINKLEHEDADPATLANLFELDHLATRMRRNAESLLVLAGESSPRPWSTPLSVTDVLRAALSEVEEYRRVTLRRIEPVHITGSVVAEIAHLLAELVENALSFSPPDSDVEIEGRRTSAGYLVAIVDHGLGMDTQALAEANVRLSGTASFMAEPTRFLGHFVVGALARKCGIEVRLGEAPAAGVVARVLIPTSLLTEGAAKAVAGTGSRTAAEVAPDRAVLPAPRNAEPQESSADLVSVAMGTTTGPGGRAVGDQEGSPSRAREGAAQRGEPSRGASAARTRNGLVKRPRRSAISEAVSETDRPTRPAPTEPTPDRSPEEISGMLSTLRSAHMRGGISVEMEKEKEKGKAKGRDSERGKERERERGDVTVAGTGSAASVGTAVSGDAVGSGVSGDAVATAVSGDSTGAVDKSADQTADRSAGNGSHEKGRRQ</sequence>
<evidence type="ECO:0000256" key="1">
    <source>
        <dbReference type="ARBA" id="ARBA00000085"/>
    </source>
</evidence>
<dbReference type="GO" id="GO:0004673">
    <property type="term" value="F:protein histidine kinase activity"/>
    <property type="evidence" value="ECO:0007669"/>
    <property type="project" value="UniProtKB-EC"/>
</dbReference>
<feature type="domain" description="Histidine kinase/HSP90-like ATPase" evidence="7">
    <location>
        <begin position="534"/>
        <end position="638"/>
    </location>
</feature>
<proteinExistence type="predicted"/>
<dbReference type="Pfam" id="PF08376">
    <property type="entry name" value="NIT"/>
    <property type="match status" value="1"/>
</dbReference>
<evidence type="ECO:0000259" key="7">
    <source>
        <dbReference type="Pfam" id="PF02518"/>
    </source>
</evidence>
<evidence type="ECO:0000256" key="2">
    <source>
        <dbReference type="ARBA" id="ARBA00012438"/>
    </source>
</evidence>
<comment type="catalytic activity">
    <reaction evidence="1">
        <text>ATP + protein L-histidine = ADP + protein N-phospho-L-histidine.</text>
        <dbReference type="EC" id="2.7.13.3"/>
    </reaction>
</comment>
<feature type="domain" description="Nitrate/nitrite sensing protein" evidence="8">
    <location>
        <begin position="76"/>
        <end position="308"/>
    </location>
</feature>
<dbReference type="PANTHER" id="PTHR45436:SF5">
    <property type="entry name" value="SENSOR HISTIDINE KINASE TRCS"/>
    <property type="match status" value="1"/>
</dbReference>
<dbReference type="SUPFAM" id="SSF55874">
    <property type="entry name" value="ATPase domain of HSP90 chaperone/DNA topoisomerase II/histidine kinase"/>
    <property type="match status" value="1"/>
</dbReference>
<dbReference type="InterPro" id="IPR003594">
    <property type="entry name" value="HATPase_dom"/>
</dbReference>
<evidence type="ECO:0000259" key="8">
    <source>
        <dbReference type="Pfam" id="PF08376"/>
    </source>
</evidence>
<protein>
    <recommendedName>
        <fullName evidence="2">histidine kinase</fullName>
        <ecNumber evidence="2">2.7.13.3</ecNumber>
    </recommendedName>
</protein>
<evidence type="ECO:0000313" key="9">
    <source>
        <dbReference type="EMBL" id="XDQ29648.1"/>
    </source>
</evidence>
<keyword evidence="5" id="KW-0418">Kinase</keyword>
<organism evidence="9">
    <name type="scientific">Streptomyces sp. R21</name>
    <dbReference type="NCBI Taxonomy" id="3238627"/>
    <lineage>
        <taxon>Bacteria</taxon>
        <taxon>Bacillati</taxon>
        <taxon>Actinomycetota</taxon>
        <taxon>Actinomycetes</taxon>
        <taxon>Kitasatosporales</taxon>
        <taxon>Streptomycetaceae</taxon>
        <taxon>Streptomyces</taxon>
    </lineage>
</organism>
<dbReference type="InterPro" id="IPR013587">
    <property type="entry name" value="Nitrate/nitrite_sensing"/>
</dbReference>
<evidence type="ECO:0000256" key="3">
    <source>
        <dbReference type="ARBA" id="ARBA00022553"/>
    </source>
</evidence>
<feature type="region of interest" description="Disordered" evidence="6">
    <location>
        <begin position="651"/>
        <end position="878"/>
    </location>
</feature>
<keyword evidence="4" id="KW-0808">Transferase</keyword>
<dbReference type="EC" id="2.7.13.3" evidence="2"/>
<evidence type="ECO:0000256" key="4">
    <source>
        <dbReference type="ARBA" id="ARBA00022679"/>
    </source>
</evidence>